<keyword evidence="3 6" id="KW-1133">Transmembrane helix</keyword>
<evidence type="ECO:0000313" key="7">
    <source>
        <dbReference type="EnsemblMetazoa" id="PPA41987.1"/>
    </source>
</evidence>
<dbReference type="EnsemblMetazoa" id="PPA41987.1">
    <property type="protein sequence ID" value="PPA41987.1"/>
    <property type="gene ID" value="WBGene00280356"/>
</dbReference>
<reference evidence="7" key="2">
    <citation type="submission" date="2022-06" db="UniProtKB">
        <authorList>
            <consortium name="EnsemblMetazoa"/>
        </authorList>
    </citation>
    <scope>IDENTIFICATION</scope>
    <source>
        <strain evidence="7">PS312</strain>
    </source>
</reference>
<evidence type="ECO:0000256" key="5">
    <source>
        <dbReference type="SAM" id="MobiDB-lite"/>
    </source>
</evidence>
<evidence type="ECO:0000313" key="8">
    <source>
        <dbReference type="Proteomes" id="UP000005239"/>
    </source>
</evidence>
<feature type="transmembrane region" description="Helical" evidence="6">
    <location>
        <begin position="198"/>
        <end position="217"/>
    </location>
</feature>
<sequence length="337" mass="38480">MSAVEERFEYSLDQLSIPAFFTLRERADDRLLVGLMLIPITYGILANVALIFTVKGNKEIIANPSYYLLVHIAVCDLAILLFELSFRMGGIVFRQAYLGSAYSPLNYTIHFFRQCAWWSFVFELTLTAVNRFVCICFIGRYDKLFTHRSMLLAVIIISILGVLMSTPHLFPCCRVMFFFDIWTSAYYPSDTWYLQFDYVVTIITIGIITTSYLGVCWRVRQKRVATSGKKRRQQVHIALQVGLMSGIYILNCLTWNIVPYIKATRLTNGIYFSLNSLQCASHPTIAFLLNGRIRAALIRAASSRSQQRASTGSSPTLTRKNGVYRVESRPNQTDTLR</sequence>
<evidence type="ECO:0000256" key="6">
    <source>
        <dbReference type="SAM" id="Phobius"/>
    </source>
</evidence>
<dbReference type="InterPro" id="IPR000276">
    <property type="entry name" value="GPCR_Rhodpsn"/>
</dbReference>
<dbReference type="Gene3D" id="1.20.1070.10">
    <property type="entry name" value="Rhodopsin 7-helix transmembrane proteins"/>
    <property type="match status" value="1"/>
</dbReference>
<evidence type="ECO:0000256" key="2">
    <source>
        <dbReference type="ARBA" id="ARBA00022692"/>
    </source>
</evidence>
<protein>
    <submittedName>
        <fullName evidence="7">G protein-coupled receptor</fullName>
    </submittedName>
</protein>
<evidence type="ECO:0000256" key="1">
    <source>
        <dbReference type="ARBA" id="ARBA00004370"/>
    </source>
</evidence>
<dbReference type="PRINTS" id="PR00237">
    <property type="entry name" value="GPCRRHODOPSN"/>
</dbReference>
<evidence type="ECO:0000256" key="4">
    <source>
        <dbReference type="ARBA" id="ARBA00023136"/>
    </source>
</evidence>
<proteinExistence type="predicted"/>
<organism evidence="7 8">
    <name type="scientific">Pristionchus pacificus</name>
    <name type="common">Parasitic nematode worm</name>
    <dbReference type="NCBI Taxonomy" id="54126"/>
    <lineage>
        <taxon>Eukaryota</taxon>
        <taxon>Metazoa</taxon>
        <taxon>Ecdysozoa</taxon>
        <taxon>Nematoda</taxon>
        <taxon>Chromadorea</taxon>
        <taxon>Rhabditida</taxon>
        <taxon>Rhabditina</taxon>
        <taxon>Diplogasteromorpha</taxon>
        <taxon>Diplogasteroidea</taxon>
        <taxon>Neodiplogasteridae</taxon>
        <taxon>Pristionchus</taxon>
    </lineage>
</organism>
<dbReference type="PANTHER" id="PTHR22718:SF34">
    <property type="entry name" value="G-PROTEIN COUPLED RECEPTORS FAMILY 1 PROFILE DOMAIN-CONTAINING PROTEIN"/>
    <property type="match status" value="1"/>
</dbReference>
<feature type="transmembrane region" description="Helical" evidence="6">
    <location>
        <begin position="270"/>
        <end position="289"/>
    </location>
</feature>
<dbReference type="PANTHER" id="PTHR22718">
    <property type="entry name" value="SERPENTINE RECEPTOR, CLASS X"/>
    <property type="match status" value="1"/>
</dbReference>
<feature type="compositionally biased region" description="Low complexity" evidence="5">
    <location>
        <begin position="304"/>
        <end position="314"/>
    </location>
</feature>
<dbReference type="PROSITE" id="PS50262">
    <property type="entry name" value="G_PROTEIN_RECEP_F1_2"/>
    <property type="match status" value="1"/>
</dbReference>
<dbReference type="InterPro" id="IPR017452">
    <property type="entry name" value="GPCR_Rhodpsn_7TM"/>
</dbReference>
<comment type="subcellular location">
    <subcellularLocation>
        <location evidence="1">Membrane</location>
    </subcellularLocation>
</comment>
<feature type="region of interest" description="Disordered" evidence="5">
    <location>
        <begin position="304"/>
        <end position="337"/>
    </location>
</feature>
<dbReference type="CDD" id="cd00637">
    <property type="entry name" value="7tm_classA_rhodopsin-like"/>
    <property type="match status" value="1"/>
</dbReference>
<dbReference type="AlphaFoldDB" id="A0A2A6BZK0"/>
<feature type="transmembrane region" description="Helical" evidence="6">
    <location>
        <begin position="116"/>
        <end position="138"/>
    </location>
</feature>
<feature type="transmembrane region" description="Helical" evidence="6">
    <location>
        <begin position="237"/>
        <end position="258"/>
    </location>
</feature>
<dbReference type="SUPFAM" id="SSF81321">
    <property type="entry name" value="Family A G protein-coupled receptor-like"/>
    <property type="match status" value="1"/>
</dbReference>
<dbReference type="GO" id="GO:0016020">
    <property type="term" value="C:membrane"/>
    <property type="evidence" value="ECO:0007669"/>
    <property type="project" value="UniProtKB-SubCell"/>
</dbReference>
<keyword evidence="4 6" id="KW-0472">Membrane</keyword>
<feature type="transmembrane region" description="Helical" evidence="6">
    <location>
        <begin position="150"/>
        <end position="170"/>
    </location>
</feature>
<accession>A0A2A6BZK0</accession>
<keyword evidence="2 6" id="KW-0812">Transmembrane</keyword>
<evidence type="ECO:0000256" key="3">
    <source>
        <dbReference type="ARBA" id="ARBA00022989"/>
    </source>
</evidence>
<gene>
    <name evidence="7" type="primary">WBGene00280356</name>
</gene>
<name>A0A2A6BZK0_PRIPA</name>
<feature type="transmembrane region" description="Helical" evidence="6">
    <location>
        <begin position="66"/>
        <end position="86"/>
    </location>
</feature>
<dbReference type="Proteomes" id="UP000005239">
    <property type="component" value="Unassembled WGS sequence"/>
</dbReference>
<accession>A0A8R1UYH6</accession>
<reference evidence="8" key="1">
    <citation type="journal article" date="2008" name="Nat. Genet.">
        <title>The Pristionchus pacificus genome provides a unique perspective on nematode lifestyle and parasitism.</title>
        <authorList>
            <person name="Dieterich C."/>
            <person name="Clifton S.W."/>
            <person name="Schuster L.N."/>
            <person name="Chinwalla A."/>
            <person name="Delehaunty K."/>
            <person name="Dinkelacker I."/>
            <person name="Fulton L."/>
            <person name="Fulton R."/>
            <person name="Godfrey J."/>
            <person name="Minx P."/>
            <person name="Mitreva M."/>
            <person name="Roeseler W."/>
            <person name="Tian H."/>
            <person name="Witte H."/>
            <person name="Yang S.P."/>
            <person name="Wilson R.K."/>
            <person name="Sommer R.J."/>
        </authorList>
    </citation>
    <scope>NUCLEOTIDE SEQUENCE [LARGE SCALE GENOMIC DNA]</scope>
    <source>
        <strain evidence="8">PS312</strain>
    </source>
</reference>
<dbReference type="GO" id="GO:0004930">
    <property type="term" value="F:G protein-coupled receptor activity"/>
    <property type="evidence" value="ECO:0007669"/>
    <property type="project" value="InterPro"/>
</dbReference>
<keyword evidence="8" id="KW-1185">Reference proteome</keyword>
<dbReference type="Pfam" id="PF00001">
    <property type="entry name" value="7tm_1"/>
    <property type="match status" value="1"/>
</dbReference>
<feature type="transmembrane region" description="Helical" evidence="6">
    <location>
        <begin position="31"/>
        <end position="54"/>
    </location>
</feature>